<dbReference type="AlphaFoldDB" id="A0A9K3JAA0"/>
<reference evidence="1" key="1">
    <citation type="journal article" date="2017" name="Nature">
        <title>The sunflower genome provides insights into oil metabolism, flowering and Asterid evolution.</title>
        <authorList>
            <person name="Badouin H."/>
            <person name="Gouzy J."/>
            <person name="Grassa C.J."/>
            <person name="Murat F."/>
            <person name="Staton S.E."/>
            <person name="Cottret L."/>
            <person name="Lelandais-Briere C."/>
            <person name="Owens G.L."/>
            <person name="Carrere S."/>
            <person name="Mayjonade B."/>
            <person name="Legrand L."/>
            <person name="Gill N."/>
            <person name="Kane N.C."/>
            <person name="Bowers J.E."/>
            <person name="Hubner S."/>
            <person name="Bellec A."/>
            <person name="Berard A."/>
            <person name="Berges H."/>
            <person name="Blanchet N."/>
            <person name="Boniface M.C."/>
            <person name="Brunel D."/>
            <person name="Catrice O."/>
            <person name="Chaidir N."/>
            <person name="Claudel C."/>
            <person name="Donnadieu C."/>
            <person name="Faraut T."/>
            <person name="Fievet G."/>
            <person name="Helmstetter N."/>
            <person name="King M."/>
            <person name="Knapp S.J."/>
            <person name="Lai Z."/>
            <person name="Le Paslier M.C."/>
            <person name="Lippi Y."/>
            <person name="Lorenzon L."/>
            <person name="Mandel J.R."/>
            <person name="Marage G."/>
            <person name="Marchand G."/>
            <person name="Marquand E."/>
            <person name="Bret-Mestries E."/>
            <person name="Morien E."/>
            <person name="Nambeesan S."/>
            <person name="Nguyen T."/>
            <person name="Pegot-Espagnet P."/>
            <person name="Pouilly N."/>
            <person name="Raftis F."/>
            <person name="Sallet E."/>
            <person name="Schiex T."/>
            <person name="Thomas J."/>
            <person name="Vandecasteele C."/>
            <person name="Vares D."/>
            <person name="Vear F."/>
            <person name="Vautrin S."/>
            <person name="Crespi M."/>
            <person name="Mangin B."/>
            <person name="Burke J.M."/>
            <person name="Salse J."/>
            <person name="Munos S."/>
            <person name="Vincourt P."/>
            <person name="Rieseberg L.H."/>
            <person name="Langlade N.B."/>
        </authorList>
    </citation>
    <scope>NUCLEOTIDE SEQUENCE</scope>
    <source>
        <tissue evidence="1">Leaves</tissue>
    </source>
</reference>
<dbReference type="Gramene" id="mRNA:HanXRQr2_Chr04g0185421">
    <property type="protein sequence ID" value="mRNA:HanXRQr2_Chr04g0185421"/>
    <property type="gene ID" value="HanXRQr2_Chr04g0185421"/>
</dbReference>
<evidence type="ECO:0000313" key="2">
    <source>
        <dbReference type="Proteomes" id="UP000215914"/>
    </source>
</evidence>
<reference evidence="1" key="2">
    <citation type="submission" date="2020-06" db="EMBL/GenBank/DDBJ databases">
        <title>Helianthus annuus Genome sequencing and assembly Release 2.</title>
        <authorList>
            <person name="Gouzy J."/>
            <person name="Langlade N."/>
            <person name="Munos S."/>
        </authorList>
    </citation>
    <scope>NUCLEOTIDE SEQUENCE</scope>
    <source>
        <tissue evidence="1">Leaves</tissue>
    </source>
</reference>
<organism evidence="1 2">
    <name type="scientific">Helianthus annuus</name>
    <name type="common">Common sunflower</name>
    <dbReference type="NCBI Taxonomy" id="4232"/>
    <lineage>
        <taxon>Eukaryota</taxon>
        <taxon>Viridiplantae</taxon>
        <taxon>Streptophyta</taxon>
        <taxon>Embryophyta</taxon>
        <taxon>Tracheophyta</taxon>
        <taxon>Spermatophyta</taxon>
        <taxon>Magnoliopsida</taxon>
        <taxon>eudicotyledons</taxon>
        <taxon>Gunneridae</taxon>
        <taxon>Pentapetalae</taxon>
        <taxon>asterids</taxon>
        <taxon>campanulids</taxon>
        <taxon>Asterales</taxon>
        <taxon>Asteraceae</taxon>
        <taxon>Asteroideae</taxon>
        <taxon>Heliantheae alliance</taxon>
        <taxon>Heliantheae</taxon>
        <taxon>Helianthus</taxon>
    </lineage>
</organism>
<name>A0A9K3JAA0_HELAN</name>
<evidence type="ECO:0000313" key="1">
    <source>
        <dbReference type="EMBL" id="KAF5811781.1"/>
    </source>
</evidence>
<proteinExistence type="predicted"/>
<sequence>MLIRLLNFKETIRMKRMLLSLFSLASTGFGEEICLYPICIL</sequence>
<accession>A0A9K3JAA0</accession>
<dbReference type="EMBL" id="MNCJ02000319">
    <property type="protein sequence ID" value="KAF5811781.1"/>
    <property type="molecule type" value="Genomic_DNA"/>
</dbReference>
<gene>
    <name evidence="1" type="ORF">HanXRQr2_Chr04g0185421</name>
</gene>
<dbReference type="Proteomes" id="UP000215914">
    <property type="component" value="Unassembled WGS sequence"/>
</dbReference>
<protein>
    <submittedName>
        <fullName evidence="1">Uncharacterized protein</fullName>
    </submittedName>
</protein>
<comment type="caution">
    <text evidence="1">The sequence shown here is derived from an EMBL/GenBank/DDBJ whole genome shotgun (WGS) entry which is preliminary data.</text>
</comment>
<keyword evidence="2" id="KW-1185">Reference proteome</keyword>